<keyword evidence="11" id="KW-1185">Reference proteome</keyword>
<dbReference type="EMBL" id="JACEEZ010025853">
    <property type="protein sequence ID" value="KAG0696816.1"/>
    <property type="molecule type" value="Genomic_DNA"/>
</dbReference>
<dbReference type="Pfam" id="PF00067">
    <property type="entry name" value="p450"/>
    <property type="match status" value="1"/>
</dbReference>
<dbReference type="InterPro" id="IPR001128">
    <property type="entry name" value="Cyt_P450"/>
</dbReference>
<evidence type="ECO:0000256" key="1">
    <source>
        <dbReference type="ARBA" id="ARBA00001971"/>
    </source>
</evidence>
<accession>A0A8J8WAB1</accession>
<gene>
    <name evidence="10" type="primary">Cyp12a5_0</name>
    <name evidence="10" type="ORF">GWK47_026428</name>
</gene>
<dbReference type="PROSITE" id="PS00086">
    <property type="entry name" value="CYTOCHROME_P450"/>
    <property type="match status" value="1"/>
</dbReference>
<dbReference type="Gene3D" id="1.10.630.10">
    <property type="entry name" value="Cytochrome P450"/>
    <property type="match status" value="1"/>
</dbReference>
<dbReference type="GO" id="GO:0004497">
    <property type="term" value="F:monooxygenase activity"/>
    <property type="evidence" value="ECO:0007669"/>
    <property type="project" value="UniProtKB-KW"/>
</dbReference>
<protein>
    <submittedName>
        <fullName evidence="10">Putative cytochrome P450 301a1, mitochondrial</fullName>
    </submittedName>
</protein>
<organism evidence="10 11">
    <name type="scientific">Chionoecetes opilio</name>
    <name type="common">Atlantic snow crab</name>
    <name type="synonym">Cancer opilio</name>
    <dbReference type="NCBI Taxonomy" id="41210"/>
    <lineage>
        <taxon>Eukaryota</taxon>
        <taxon>Metazoa</taxon>
        <taxon>Ecdysozoa</taxon>
        <taxon>Arthropoda</taxon>
        <taxon>Crustacea</taxon>
        <taxon>Multicrustacea</taxon>
        <taxon>Malacostraca</taxon>
        <taxon>Eumalacostraca</taxon>
        <taxon>Eucarida</taxon>
        <taxon>Decapoda</taxon>
        <taxon>Pleocyemata</taxon>
        <taxon>Brachyura</taxon>
        <taxon>Eubrachyura</taxon>
        <taxon>Majoidea</taxon>
        <taxon>Majidae</taxon>
        <taxon>Chionoecetes</taxon>
    </lineage>
</organism>
<comment type="similarity">
    <text evidence="2 9">Belongs to the cytochrome P450 family.</text>
</comment>
<comment type="caution">
    <text evidence="10">The sequence shown here is derived from an EMBL/GenBank/DDBJ whole genome shotgun (WGS) entry which is preliminary data.</text>
</comment>
<name>A0A8J8WAB1_CHIOP</name>
<keyword evidence="3 8" id="KW-0349">Heme</keyword>
<dbReference type="InterPro" id="IPR002401">
    <property type="entry name" value="Cyt_P450_E_grp-I"/>
</dbReference>
<dbReference type="GO" id="GO:0016705">
    <property type="term" value="F:oxidoreductase activity, acting on paired donors, with incorporation or reduction of molecular oxygen"/>
    <property type="evidence" value="ECO:0007669"/>
    <property type="project" value="InterPro"/>
</dbReference>
<evidence type="ECO:0000313" key="11">
    <source>
        <dbReference type="Proteomes" id="UP000770661"/>
    </source>
</evidence>
<evidence type="ECO:0000256" key="8">
    <source>
        <dbReference type="PIRSR" id="PIRSR602401-1"/>
    </source>
</evidence>
<dbReference type="AlphaFoldDB" id="A0A8J8WAB1"/>
<evidence type="ECO:0000256" key="3">
    <source>
        <dbReference type="ARBA" id="ARBA00022617"/>
    </source>
</evidence>
<keyword evidence="7 9" id="KW-0503">Monooxygenase</keyword>
<keyword evidence="6 8" id="KW-0408">Iron</keyword>
<proteinExistence type="inferred from homology"/>
<keyword evidence="5 9" id="KW-0560">Oxidoreductase</keyword>
<dbReference type="Proteomes" id="UP000770661">
    <property type="component" value="Unassembled WGS sequence"/>
</dbReference>
<evidence type="ECO:0000256" key="5">
    <source>
        <dbReference type="ARBA" id="ARBA00023002"/>
    </source>
</evidence>
<dbReference type="InterPro" id="IPR036396">
    <property type="entry name" value="Cyt_P450_sf"/>
</dbReference>
<feature type="binding site" description="axial binding residue" evidence="8">
    <location>
        <position position="473"/>
    </location>
    <ligand>
        <name>heme</name>
        <dbReference type="ChEBI" id="CHEBI:30413"/>
    </ligand>
    <ligandPart>
        <name>Fe</name>
        <dbReference type="ChEBI" id="CHEBI:18248"/>
    </ligandPart>
</feature>
<reference evidence="10" key="1">
    <citation type="submission" date="2020-07" db="EMBL/GenBank/DDBJ databases">
        <title>The High-quality genome of the commercially important snow crab, Chionoecetes opilio.</title>
        <authorList>
            <person name="Jeong J.-H."/>
            <person name="Ryu S."/>
        </authorList>
    </citation>
    <scope>NUCLEOTIDE SEQUENCE</scope>
    <source>
        <strain evidence="10">MADBK_172401_WGS</strain>
        <tissue evidence="10">Digestive gland</tissue>
    </source>
</reference>
<comment type="cofactor">
    <cofactor evidence="1 8">
        <name>heme</name>
        <dbReference type="ChEBI" id="CHEBI:30413"/>
    </cofactor>
</comment>
<sequence length="525" mass="60051">MVYAMQHSWRALCRPVLSAPRLVVARMEAHQAAAAAASQHKETAPKSVKDIPGPPTFPLVGCLPALIALTISNSSKKLHLIFGDVVKKYGSMVRLENPQMPPVVIVIDPNHIEAFVRATMDNPVRDGFFSLKKIRLEAVDNYFEGKTGLLTENGDEWWRVRSRVQTPMMKPKNVTSYLGQVDEVTIEFVERMASLQEQHGEMPTDFQTELYKWALESVGLVALNRRLGCLASDLTEDSEPMRLIRLVNDLFHNLNLTEYGVHTWRIFPTKPFRTLRDKHNEFLRLADSNIRETEASLLALGTEDRELTLMEKLLMTPGLSRKDVTTLILDMLFAGIDTTSHTMAFTLYLLARHPEAQAKLQEEVDSVLRGHEGPLTERHLAQLSYLKAVIKESLRIFPLIHGVGRTLDKDLILDDYLIPKGWCMFGINMLTGWDERFFPRVKEFVPERWLRHKPLGPIHPYASLPFGAGTRMCIGRRLAEQEMYIFLTRVMERFTVDYKYEDIDIVTSLVNTPSRPLRFNLIERS</sequence>
<dbReference type="GO" id="GO:0005506">
    <property type="term" value="F:iron ion binding"/>
    <property type="evidence" value="ECO:0007669"/>
    <property type="project" value="InterPro"/>
</dbReference>
<dbReference type="InterPro" id="IPR050479">
    <property type="entry name" value="CYP11_CYP27_families"/>
</dbReference>
<evidence type="ECO:0000256" key="4">
    <source>
        <dbReference type="ARBA" id="ARBA00022723"/>
    </source>
</evidence>
<dbReference type="CDD" id="cd11054">
    <property type="entry name" value="CYP24A1-like"/>
    <property type="match status" value="1"/>
</dbReference>
<dbReference type="FunFam" id="1.10.630.10:FF:000006">
    <property type="entry name" value="Cytochrome P450 302a1, mitochondrial"/>
    <property type="match status" value="1"/>
</dbReference>
<dbReference type="InterPro" id="IPR017972">
    <property type="entry name" value="Cyt_P450_CS"/>
</dbReference>
<dbReference type="OrthoDB" id="3945418at2759"/>
<dbReference type="PANTHER" id="PTHR24279">
    <property type="entry name" value="CYTOCHROME P450"/>
    <property type="match status" value="1"/>
</dbReference>
<dbReference type="PRINTS" id="PR00463">
    <property type="entry name" value="EP450I"/>
</dbReference>
<dbReference type="SUPFAM" id="SSF48264">
    <property type="entry name" value="Cytochrome P450"/>
    <property type="match status" value="1"/>
</dbReference>
<evidence type="ECO:0000256" key="2">
    <source>
        <dbReference type="ARBA" id="ARBA00010617"/>
    </source>
</evidence>
<dbReference type="PRINTS" id="PR00385">
    <property type="entry name" value="P450"/>
</dbReference>
<evidence type="ECO:0000256" key="6">
    <source>
        <dbReference type="ARBA" id="ARBA00023004"/>
    </source>
</evidence>
<keyword evidence="4 8" id="KW-0479">Metal-binding</keyword>
<evidence type="ECO:0000256" key="9">
    <source>
        <dbReference type="RuleBase" id="RU000461"/>
    </source>
</evidence>
<evidence type="ECO:0000256" key="7">
    <source>
        <dbReference type="ARBA" id="ARBA00023033"/>
    </source>
</evidence>
<dbReference type="GO" id="GO:0020037">
    <property type="term" value="F:heme binding"/>
    <property type="evidence" value="ECO:0007669"/>
    <property type="project" value="InterPro"/>
</dbReference>
<evidence type="ECO:0000313" key="10">
    <source>
        <dbReference type="EMBL" id="KAG0696816.1"/>
    </source>
</evidence>
<dbReference type="PANTHER" id="PTHR24279:SF120">
    <property type="entry name" value="CYTOCHROME P450"/>
    <property type="match status" value="1"/>
</dbReference>